<evidence type="ECO:0000313" key="1">
    <source>
        <dbReference type="EMBL" id="ABJ07177.1"/>
    </source>
</evidence>
<dbReference type="OrthoDB" id="5296954at2"/>
<protein>
    <recommendedName>
        <fullName evidence="2">DUF3833 domain-containing protein</fullName>
    </recommendedName>
</protein>
<gene>
    <name evidence="1" type="ordered locus">RPE_3243</name>
</gene>
<accession>Q07LK7</accession>
<dbReference type="KEGG" id="rpe:RPE_3243"/>
<dbReference type="EMBL" id="CP000463">
    <property type="protein sequence ID" value="ABJ07177.1"/>
    <property type="molecule type" value="Genomic_DNA"/>
</dbReference>
<organism evidence="1">
    <name type="scientific">Rhodopseudomonas palustris (strain BisA53)</name>
    <dbReference type="NCBI Taxonomy" id="316055"/>
    <lineage>
        <taxon>Bacteria</taxon>
        <taxon>Pseudomonadati</taxon>
        <taxon>Pseudomonadota</taxon>
        <taxon>Alphaproteobacteria</taxon>
        <taxon>Hyphomicrobiales</taxon>
        <taxon>Nitrobacteraceae</taxon>
        <taxon>Rhodopseudomonas</taxon>
    </lineage>
</organism>
<reference evidence="1" key="1">
    <citation type="submission" date="2006-09" db="EMBL/GenBank/DDBJ databases">
        <title>Complete sequence of Rhodopseudomonas palustris BisA53.</title>
        <authorList>
            <consortium name="US DOE Joint Genome Institute"/>
            <person name="Copeland A."/>
            <person name="Lucas S."/>
            <person name="Lapidus A."/>
            <person name="Barry K."/>
            <person name="Detter J.C."/>
            <person name="Glavina del Rio T."/>
            <person name="Hammon N."/>
            <person name="Israni S."/>
            <person name="Dalin E."/>
            <person name="Tice H."/>
            <person name="Pitluck S."/>
            <person name="Chain P."/>
            <person name="Malfatti S."/>
            <person name="Shin M."/>
            <person name="Vergez L."/>
            <person name="Schmutz J."/>
            <person name="Larimer F."/>
            <person name="Land M."/>
            <person name="Hauser L."/>
            <person name="Pelletier D.A."/>
            <person name="Kyrpides N."/>
            <person name="Kim E."/>
            <person name="Harwood C.S."/>
            <person name="Oda Y."/>
            <person name="Richardson P."/>
        </authorList>
    </citation>
    <scope>NUCLEOTIDE SEQUENCE [LARGE SCALE GENOMIC DNA]</scope>
    <source>
        <strain evidence="1">BisA53</strain>
    </source>
</reference>
<dbReference type="STRING" id="316055.RPE_3243"/>
<dbReference type="Pfam" id="PF12915">
    <property type="entry name" value="DUF3833"/>
    <property type="match status" value="1"/>
</dbReference>
<name>Q07LK7_RHOP5</name>
<proteinExistence type="predicted"/>
<dbReference type="HOGENOM" id="CLU_113723_0_0_5"/>
<dbReference type="InterPro" id="IPR024409">
    <property type="entry name" value="DUF3833"/>
</dbReference>
<evidence type="ECO:0008006" key="2">
    <source>
        <dbReference type="Google" id="ProtNLM"/>
    </source>
</evidence>
<sequence>MAIDDFKGTTPVFLPEEFFNGRLEGWGVLESLVGGLQKRSTITAEGRWDEQQQAVHFTETYRFDDGHQDTLRWTIRKLGPGKYSGSEPRLDGDAGGDQSGCAFNWRYTRETPQADGTSTKLNFDDWFYLIDDRACIVRGSAGRAGLPFATAHVTYRKIS</sequence>
<dbReference type="eggNOG" id="ENOG50312I0">
    <property type="taxonomic scope" value="Bacteria"/>
</dbReference>
<dbReference type="AlphaFoldDB" id="Q07LK7"/>